<gene>
    <name evidence="2" type="ORF">TR155844</name>
</gene>
<feature type="compositionally biased region" description="Polar residues" evidence="1">
    <location>
        <begin position="534"/>
        <end position="544"/>
    </location>
</feature>
<dbReference type="EMBL" id="GEEE01012452">
    <property type="protein sequence ID" value="JAP50773.1"/>
    <property type="molecule type" value="Transcribed_RNA"/>
</dbReference>
<feature type="region of interest" description="Disordered" evidence="1">
    <location>
        <begin position="191"/>
        <end position="222"/>
    </location>
</feature>
<feature type="compositionally biased region" description="Polar residues" evidence="1">
    <location>
        <begin position="453"/>
        <end position="467"/>
    </location>
</feature>
<evidence type="ECO:0000256" key="1">
    <source>
        <dbReference type="SAM" id="MobiDB-lite"/>
    </source>
</evidence>
<organism evidence="2">
    <name type="scientific">Schistocephalus solidus</name>
    <name type="common">Tapeworm</name>
    <dbReference type="NCBI Taxonomy" id="70667"/>
    <lineage>
        <taxon>Eukaryota</taxon>
        <taxon>Metazoa</taxon>
        <taxon>Spiralia</taxon>
        <taxon>Lophotrochozoa</taxon>
        <taxon>Platyhelminthes</taxon>
        <taxon>Cestoda</taxon>
        <taxon>Eucestoda</taxon>
        <taxon>Diphyllobothriidea</taxon>
        <taxon>Diphyllobothriidae</taxon>
        <taxon>Schistocephalus</taxon>
    </lineage>
</organism>
<sequence>AVFTAQVSDGDLLGSVMFPRFFPYAPIQSTGIAPVVPLSFVNITPGSATVTNPVMPSSPALESQAADLQTQLASLLLAHQPTLPALVNPVVSSLSGLGASGLASPYLFPSILSPVSAQNPLANPFAGGHLGVDVAANYAALMQILPLVGLQQQHHHHHQQQQPNPFPSSTAPKSDDTHTIVRAPVLYKTDQSQQEGANYSKLQTTGKKRSSAAENGTSASPPDRIVASYAAAARAAAIAYQQPLSSAAEVFLGATSTSQGSVSVKTRSIIGRRARASRLALDSVPAANTTTSAISTPLLRKGKHLANGLTPPTPWNSFWTRIVDRNTDVVVYISPDGHRMKSVAEIRAYMSKINPGTEVIISDECITANFCFDASKESRLLSAPDDSIFSPASSIDTATAAAAVLNVDGHMTNSTTAYGSSVEQAETRPGSICRINFNPIYPEIVKRPKLDSIENSEGQTGTPSSAANVPFSEELDESTSPTVSSALLNRNIPTNSSSVASATESSPISSDASVADGLKAPEISKSADDKDSVLQPNSSVNDTVTSSLSVNFSGCGTLAGQEIITPRLTGDSTTATTTPTFVARGAANSEPGPSVVSSVLPPTPRTDTNLISLAIPVTANSQQQQQNELTACDTGALFCPNSAFWAVAQIQQQRQLCNFAGLVHLQQQQHQAVSWPLLSVAAASQLEESLAGSGNNQAALLQLSAALSEHQRQQQAAAAASLLMYQQQQQEQQHRLTVQTLQVAYAREMQRIQQLRNVEHPQQP</sequence>
<feature type="region of interest" description="Disordered" evidence="1">
    <location>
        <begin position="453"/>
        <end position="483"/>
    </location>
</feature>
<feature type="compositionally biased region" description="Polar residues" evidence="1">
    <location>
        <begin position="191"/>
        <end position="205"/>
    </location>
</feature>
<feature type="region of interest" description="Disordered" evidence="1">
    <location>
        <begin position="152"/>
        <end position="175"/>
    </location>
</feature>
<evidence type="ECO:0000313" key="2">
    <source>
        <dbReference type="EMBL" id="JAP50773.1"/>
    </source>
</evidence>
<accession>A0A0X3PG30</accession>
<protein>
    <recommendedName>
        <fullName evidence="3">MBD domain-containing protein</fullName>
    </recommendedName>
</protein>
<evidence type="ECO:0008006" key="3">
    <source>
        <dbReference type="Google" id="ProtNLM"/>
    </source>
</evidence>
<dbReference type="AlphaFoldDB" id="A0A0X3PG30"/>
<feature type="region of interest" description="Disordered" evidence="1">
    <location>
        <begin position="495"/>
        <end position="544"/>
    </location>
</feature>
<proteinExistence type="predicted"/>
<feature type="non-terminal residue" evidence="2">
    <location>
        <position position="1"/>
    </location>
</feature>
<reference evidence="2" key="1">
    <citation type="submission" date="2016-01" db="EMBL/GenBank/DDBJ databases">
        <title>Reference transcriptome for the parasite Schistocephalus solidus: insights into the molecular evolution of parasitism.</title>
        <authorList>
            <person name="Hebert F.O."/>
            <person name="Grambauer S."/>
            <person name="Barber I."/>
            <person name="Landry C.R."/>
            <person name="Aubin-Horth N."/>
        </authorList>
    </citation>
    <scope>NUCLEOTIDE SEQUENCE</scope>
</reference>
<name>A0A0X3PG30_SCHSO</name>
<feature type="compositionally biased region" description="Low complexity" evidence="1">
    <location>
        <begin position="496"/>
        <end position="513"/>
    </location>
</feature>